<sequence length="158" mass="18749">MLGFTDEQFKEVKEKGEALYKSLGEVYCPYFKEKVSFNAKGLEHLKFKKKHHARSAEDQYVRFRILKLAPEILKQTKTIQGISEQKVFELNRSNQRNEYVMADALYYEFVAILEKTRVRVIVKQIGTAPKYFWSVIPFWKINKENGKRKLHYGSPEYD</sequence>
<organism evidence="1 2">
    <name type="scientific">Candidatus Uhrbacteria bacterium RIFCSPLOWO2_02_FULL_48_12</name>
    <dbReference type="NCBI Taxonomy" id="1802407"/>
    <lineage>
        <taxon>Bacteria</taxon>
        <taxon>Candidatus Uhriibacteriota</taxon>
    </lineage>
</organism>
<accession>A0A1F7VBT6</accession>
<evidence type="ECO:0008006" key="3">
    <source>
        <dbReference type="Google" id="ProtNLM"/>
    </source>
</evidence>
<dbReference type="AlphaFoldDB" id="A0A1F7VBT6"/>
<protein>
    <recommendedName>
        <fullName evidence="3">Phage-Barnase-EndoU-ColicinE5/D-RelE like nuclease 3 domain-containing protein</fullName>
    </recommendedName>
</protein>
<evidence type="ECO:0000313" key="2">
    <source>
        <dbReference type="Proteomes" id="UP000178723"/>
    </source>
</evidence>
<dbReference type="EMBL" id="MGEP01000010">
    <property type="protein sequence ID" value="OGL87454.1"/>
    <property type="molecule type" value="Genomic_DNA"/>
</dbReference>
<dbReference type="Proteomes" id="UP000178723">
    <property type="component" value="Unassembled WGS sequence"/>
</dbReference>
<proteinExistence type="predicted"/>
<evidence type="ECO:0000313" key="1">
    <source>
        <dbReference type="EMBL" id="OGL87454.1"/>
    </source>
</evidence>
<comment type="caution">
    <text evidence="1">The sequence shown here is derived from an EMBL/GenBank/DDBJ whole genome shotgun (WGS) entry which is preliminary data.</text>
</comment>
<name>A0A1F7VBT6_9BACT</name>
<reference evidence="1 2" key="1">
    <citation type="journal article" date="2016" name="Nat. Commun.">
        <title>Thousands of microbial genomes shed light on interconnected biogeochemical processes in an aquifer system.</title>
        <authorList>
            <person name="Anantharaman K."/>
            <person name="Brown C.T."/>
            <person name="Hug L.A."/>
            <person name="Sharon I."/>
            <person name="Castelle C.J."/>
            <person name="Probst A.J."/>
            <person name="Thomas B.C."/>
            <person name="Singh A."/>
            <person name="Wilkins M.J."/>
            <person name="Karaoz U."/>
            <person name="Brodie E.L."/>
            <person name="Williams K.H."/>
            <person name="Hubbard S.S."/>
            <person name="Banfield J.F."/>
        </authorList>
    </citation>
    <scope>NUCLEOTIDE SEQUENCE [LARGE SCALE GENOMIC DNA]</scope>
</reference>
<gene>
    <name evidence="1" type="ORF">A3I40_02635</name>
</gene>